<comment type="caution">
    <text evidence="1">The sequence shown here is derived from an EMBL/GenBank/DDBJ whole genome shotgun (WGS) entry which is preliminary data.</text>
</comment>
<dbReference type="EMBL" id="MVHJ01000004">
    <property type="protein sequence ID" value="ORA05946.1"/>
    <property type="molecule type" value="Genomic_DNA"/>
</dbReference>
<organism evidence="1 2">
    <name type="scientific">Mycolicibacterium bacteremicum</name>
    <name type="common">Mycobacterium bacteremicum</name>
    <dbReference type="NCBI Taxonomy" id="564198"/>
    <lineage>
        <taxon>Bacteria</taxon>
        <taxon>Bacillati</taxon>
        <taxon>Actinomycetota</taxon>
        <taxon>Actinomycetes</taxon>
        <taxon>Mycobacteriales</taxon>
        <taxon>Mycobacteriaceae</taxon>
        <taxon>Mycolicibacterium</taxon>
    </lineage>
</organism>
<dbReference type="AlphaFoldDB" id="A0A1W9Z0S9"/>
<reference evidence="1 2" key="1">
    <citation type="submission" date="2017-02" db="EMBL/GenBank/DDBJ databases">
        <title>The new phylogeny of genus Mycobacterium.</title>
        <authorList>
            <person name="Tortoli E."/>
            <person name="Trovato A."/>
            <person name="Cirillo D.M."/>
        </authorList>
    </citation>
    <scope>NUCLEOTIDE SEQUENCE [LARGE SCALE GENOMIC DNA]</scope>
    <source>
        <strain evidence="1 2">DSM 45578</strain>
    </source>
</reference>
<sequence length="81" mass="8478">MFKATLPCPEYTNQYSWQWLSSQRTGLNFLFPVSTGGSPGHQVFGPLGGTSAAAVPTDSVAPDIATPADSIAAASILFRFG</sequence>
<name>A0A1W9Z0S9_MYCBA</name>
<evidence type="ECO:0000313" key="1">
    <source>
        <dbReference type="EMBL" id="ORA05946.1"/>
    </source>
</evidence>
<evidence type="ECO:0000313" key="2">
    <source>
        <dbReference type="Proteomes" id="UP000192366"/>
    </source>
</evidence>
<gene>
    <name evidence="1" type="ORF">BST17_06250</name>
</gene>
<keyword evidence="2" id="KW-1185">Reference proteome</keyword>
<dbReference type="Proteomes" id="UP000192366">
    <property type="component" value="Unassembled WGS sequence"/>
</dbReference>
<accession>A0A1W9Z0S9</accession>
<protein>
    <submittedName>
        <fullName evidence="1">Uncharacterized protein</fullName>
    </submittedName>
</protein>
<proteinExistence type="predicted"/>